<sequence>MVEKYNTMQIAQAIFTINKHAKTAPDNRFLYMLKKQAIQKLIEQKQAKKIGLHFVERPRNSQQQSSVLIACGDYYFHTLPEKDDFKELPHLGHLDRTYRNPPCRMSLKQAKSILILFTDMKIENPKPTIPAKKKNNLHVHRTSYFYGH</sequence>
<organism evidence="1 2">
    <name type="scientific">Kurthia gibsonii</name>
    <dbReference type="NCBI Taxonomy" id="33946"/>
    <lineage>
        <taxon>Bacteria</taxon>
        <taxon>Bacillati</taxon>
        <taxon>Bacillota</taxon>
        <taxon>Bacilli</taxon>
        <taxon>Bacillales</taxon>
        <taxon>Caryophanaceae</taxon>
        <taxon>Kurthia</taxon>
    </lineage>
</organism>
<evidence type="ECO:0000313" key="2">
    <source>
        <dbReference type="Proteomes" id="UP001398420"/>
    </source>
</evidence>
<accession>A0ABU9LHB0</accession>
<evidence type="ECO:0000313" key="1">
    <source>
        <dbReference type="EMBL" id="MEL5986896.1"/>
    </source>
</evidence>
<name>A0ABU9LHB0_9BACL</name>
<dbReference type="GeneID" id="97821832"/>
<protein>
    <submittedName>
        <fullName evidence="1">YkyB family protein</fullName>
    </submittedName>
</protein>
<dbReference type="Proteomes" id="UP001398420">
    <property type="component" value="Unassembled WGS sequence"/>
</dbReference>
<dbReference type="EMBL" id="JBCEWA010000001">
    <property type="protein sequence ID" value="MEL5986896.1"/>
    <property type="molecule type" value="Genomic_DNA"/>
</dbReference>
<keyword evidence="2" id="KW-1185">Reference proteome</keyword>
<dbReference type="InterPro" id="IPR025552">
    <property type="entry name" value="YkyB"/>
</dbReference>
<gene>
    <name evidence="1" type="ORF">AAF454_00505</name>
</gene>
<dbReference type="RefSeq" id="WP_068455273.1">
    <property type="nucleotide sequence ID" value="NZ_BJOB01000030.1"/>
</dbReference>
<reference evidence="1 2" key="1">
    <citation type="submission" date="2024-04" db="EMBL/GenBank/DDBJ databases">
        <authorList>
            <person name="Wu Y.S."/>
            <person name="Zhang L."/>
        </authorList>
    </citation>
    <scope>NUCLEOTIDE SEQUENCE [LARGE SCALE GENOMIC DNA]</scope>
    <source>
        <strain evidence="1 2">KG-01</strain>
    </source>
</reference>
<comment type="caution">
    <text evidence="1">The sequence shown here is derived from an EMBL/GenBank/DDBJ whole genome shotgun (WGS) entry which is preliminary data.</text>
</comment>
<proteinExistence type="predicted"/>
<dbReference type="Pfam" id="PF14177">
    <property type="entry name" value="YkyB"/>
    <property type="match status" value="1"/>
</dbReference>